<gene>
    <name evidence="5" type="ORF">HPBE_LOCUS15796</name>
</gene>
<evidence type="ECO:0000256" key="3">
    <source>
        <dbReference type="ARBA" id="ARBA00022801"/>
    </source>
</evidence>
<accession>A0A3P7ZTU9</accession>
<dbReference type="NCBIfam" id="TIGR02244">
    <property type="entry name" value="HAD-IG-Ncltidse"/>
    <property type="match status" value="1"/>
</dbReference>
<name>A0A3P7ZTU9_HELPZ</name>
<feature type="non-terminal residue" evidence="5">
    <location>
        <position position="1"/>
    </location>
</feature>
<dbReference type="Pfam" id="PF05761">
    <property type="entry name" value="5_nucleotid"/>
    <property type="match status" value="2"/>
</dbReference>
<dbReference type="SUPFAM" id="SSF56784">
    <property type="entry name" value="HAD-like"/>
    <property type="match status" value="1"/>
</dbReference>
<organism evidence="5">
    <name type="scientific">Heligmosomoides polygyrus</name>
    <name type="common">Parasitic roundworm</name>
    <dbReference type="NCBI Taxonomy" id="6339"/>
    <lineage>
        <taxon>Eukaryota</taxon>
        <taxon>Metazoa</taxon>
        <taxon>Ecdysozoa</taxon>
        <taxon>Nematoda</taxon>
        <taxon>Chromadorea</taxon>
        <taxon>Rhabditida</taxon>
        <taxon>Rhabditina</taxon>
        <taxon>Rhabditomorpha</taxon>
        <taxon>Strongyloidea</taxon>
        <taxon>Heligmosomidae</taxon>
        <taxon>Heligmosomoides</taxon>
    </lineage>
</organism>
<keyword evidence="4" id="KW-0460">Magnesium</keyword>
<comment type="similarity">
    <text evidence="1">Belongs to the 5'(3')-deoxyribonucleotidase family.</text>
</comment>
<dbReference type="Proteomes" id="UP000050761">
    <property type="component" value="Unassembled WGS sequence"/>
</dbReference>
<reference evidence="5 6" key="1">
    <citation type="submission" date="2018-11" db="EMBL/GenBank/DDBJ databases">
        <authorList>
            <consortium name="Pathogen Informatics"/>
        </authorList>
    </citation>
    <scope>NUCLEOTIDE SEQUENCE [LARGE SCALE GENOMIC DNA]</scope>
</reference>
<evidence type="ECO:0000256" key="2">
    <source>
        <dbReference type="ARBA" id="ARBA00022723"/>
    </source>
</evidence>
<dbReference type="InterPro" id="IPR008380">
    <property type="entry name" value="HAD-SF_hydro_IG_5-nucl"/>
</dbReference>
<dbReference type="OrthoDB" id="10252832at2759"/>
<reference evidence="7" key="2">
    <citation type="submission" date="2019-09" db="UniProtKB">
        <authorList>
            <consortium name="WormBaseParasite"/>
        </authorList>
    </citation>
    <scope>IDENTIFICATION</scope>
</reference>
<dbReference type="InterPro" id="IPR023214">
    <property type="entry name" value="HAD_sf"/>
</dbReference>
<dbReference type="PANTHER" id="PTHR12103">
    <property type="entry name" value="5'-NUCLEOTIDASE DOMAIN-CONTAINING"/>
    <property type="match status" value="1"/>
</dbReference>
<keyword evidence="3" id="KW-0378">Hydrolase</keyword>
<sequence length="455" mass="52695">SYKSNFSSARSTPNREAPGESASYCIFIARPCILVYKSPISEELAFNLSIKRLVDIGYPREILGRQYRSNFVARNAWFDKRLGNLLKTDEHCNILTAFHGFTKREIRQQYPNKHVALEESRIFVLNTVFNVPEALLLASLVDYFENQSTSYEKIGYKKKDTQQTILYSTIFEDCRRTIDWIHTVGDYKRIVCGNLQDYIAQDERAVAMMNVLSRSGKKLFLLTNSPWIYTDILMSFVMGSEWQQLFDVVIVDGNKPKWFLQDIPFKEVRSVTGKCLVGTHCGPFRKGDVYSAGCAAVFIQRMRLAGKDILYVGDHIFGDVLKSKKTGGWRTLLIVPELERELRVRNLKLTEDMEEKYSSMGSMMRCGWRLTHFAAQLKKFVFHRDTCSYADIYTSNAYNLADYSPSFYFNSPIHLLPHEEKFMLSFEHAEEKKESTEEVCCAFKSNRFSNYIMLL</sequence>
<dbReference type="AlphaFoldDB" id="A0A3P7ZTU9"/>
<evidence type="ECO:0000256" key="4">
    <source>
        <dbReference type="ARBA" id="ARBA00022842"/>
    </source>
</evidence>
<keyword evidence="2" id="KW-0479">Metal-binding</keyword>
<dbReference type="GO" id="GO:0046872">
    <property type="term" value="F:metal ion binding"/>
    <property type="evidence" value="ECO:0007669"/>
    <property type="project" value="UniProtKB-KW"/>
</dbReference>
<keyword evidence="6" id="KW-1185">Reference proteome</keyword>
<evidence type="ECO:0000313" key="7">
    <source>
        <dbReference type="WBParaSite" id="HPBE_0001579701-mRNA-1"/>
    </source>
</evidence>
<dbReference type="Gene3D" id="3.40.50.1000">
    <property type="entry name" value="HAD superfamily/HAD-like"/>
    <property type="match status" value="1"/>
</dbReference>
<dbReference type="GO" id="GO:0008253">
    <property type="term" value="F:5'-nucleotidase activity"/>
    <property type="evidence" value="ECO:0007669"/>
    <property type="project" value="TreeGrafter"/>
</dbReference>
<evidence type="ECO:0000313" key="6">
    <source>
        <dbReference type="Proteomes" id="UP000050761"/>
    </source>
</evidence>
<evidence type="ECO:0000256" key="1">
    <source>
        <dbReference type="ARBA" id="ARBA00009589"/>
    </source>
</evidence>
<evidence type="ECO:0000313" key="5">
    <source>
        <dbReference type="EMBL" id="VDP03962.1"/>
    </source>
</evidence>
<proteinExistence type="inferred from homology"/>
<dbReference type="WBParaSite" id="HPBE_0001579701-mRNA-1">
    <property type="protein sequence ID" value="HPBE_0001579701-mRNA-1"/>
    <property type="gene ID" value="HPBE_0001579701"/>
</dbReference>
<dbReference type="EMBL" id="UZAH01029047">
    <property type="protein sequence ID" value="VDP03962.1"/>
    <property type="molecule type" value="Genomic_DNA"/>
</dbReference>
<protein>
    <submittedName>
        <fullName evidence="7">5'-nucleotidase domain-containing protein 4</fullName>
    </submittedName>
</protein>
<dbReference type="InterPro" id="IPR036412">
    <property type="entry name" value="HAD-like_sf"/>
</dbReference>
<dbReference type="PANTHER" id="PTHR12103:SF15">
    <property type="entry name" value="CYTOSOLIC PURINE 5'-NUCLEOTIDASE"/>
    <property type="match status" value="1"/>
</dbReference>